<evidence type="ECO:0000313" key="6">
    <source>
        <dbReference type="Proteomes" id="UP000198310"/>
    </source>
</evidence>
<gene>
    <name evidence="5" type="ORF">SAMN06269173_10498</name>
</gene>
<keyword evidence="1" id="KW-0805">Transcription regulation</keyword>
<dbReference type="CDD" id="cd06267">
    <property type="entry name" value="PBP1_LacI_sugar_binding-like"/>
    <property type="match status" value="1"/>
</dbReference>
<keyword evidence="6" id="KW-1185">Reference proteome</keyword>
<dbReference type="PANTHER" id="PTHR30146:SF109">
    <property type="entry name" value="HTH-TYPE TRANSCRIPTIONAL REGULATOR GALS"/>
    <property type="match status" value="1"/>
</dbReference>
<dbReference type="GO" id="GO:0003700">
    <property type="term" value="F:DNA-binding transcription factor activity"/>
    <property type="evidence" value="ECO:0007669"/>
    <property type="project" value="TreeGrafter"/>
</dbReference>
<dbReference type="EMBL" id="FZNS01000004">
    <property type="protein sequence ID" value="SNR58165.1"/>
    <property type="molecule type" value="Genomic_DNA"/>
</dbReference>
<sequence>MKPISLKQLAQALNLSSATVSRALNDSHEVSAETKGRVLALARELNYEPHPFASSLRRQKSKTIGVILPEVANNFFSLAIDGIEEIARLNNYHVLVYLTHDDHSREVDIVQHLAGGRADGILLSVASETNQFTHLDLLAERGIPTVFFDRVRAGSAAATVTTDDHRGGYKATQHLLQAGCRHIAYLLVSNNLSIGQKRMQGYQHAMQEAGLEYSPHLVVQGQRDKAENVALIRQLLEEHPEVDGIFASVESLALSAYEACHEVGRRIPEDVKVVGFSNMAAAALLEPGLTTITQPAYEMGREAAKILFKAITKNKPVLPAQSLELESELVVRRSTEAARLKP</sequence>
<dbReference type="PROSITE" id="PS50932">
    <property type="entry name" value="HTH_LACI_2"/>
    <property type="match status" value="1"/>
</dbReference>
<dbReference type="Proteomes" id="UP000198310">
    <property type="component" value="Unassembled WGS sequence"/>
</dbReference>
<dbReference type="Gene3D" id="3.40.50.2300">
    <property type="match status" value="2"/>
</dbReference>
<dbReference type="GO" id="GO:0000976">
    <property type="term" value="F:transcription cis-regulatory region binding"/>
    <property type="evidence" value="ECO:0007669"/>
    <property type="project" value="TreeGrafter"/>
</dbReference>
<evidence type="ECO:0000313" key="5">
    <source>
        <dbReference type="EMBL" id="SNR58165.1"/>
    </source>
</evidence>
<accession>A0A238XGQ2</accession>
<dbReference type="PANTHER" id="PTHR30146">
    <property type="entry name" value="LACI-RELATED TRANSCRIPTIONAL REPRESSOR"/>
    <property type="match status" value="1"/>
</dbReference>
<feature type="domain" description="HTH lacI-type" evidence="4">
    <location>
        <begin position="4"/>
        <end position="58"/>
    </location>
</feature>
<dbReference type="InterPro" id="IPR028082">
    <property type="entry name" value="Peripla_BP_I"/>
</dbReference>
<dbReference type="CDD" id="cd01392">
    <property type="entry name" value="HTH_LacI"/>
    <property type="match status" value="1"/>
</dbReference>
<dbReference type="InterPro" id="IPR000843">
    <property type="entry name" value="HTH_LacI"/>
</dbReference>
<dbReference type="Gene3D" id="1.10.260.40">
    <property type="entry name" value="lambda repressor-like DNA-binding domains"/>
    <property type="match status" value="1"/>
</dbReference>
<proteinExistence type="predicted"/>
<keyword evidence="2" id="KW-0238">DNA-binding</keyword>
<dbReference type="Pfam" id="PF13377">
    <property type="entry name" value="Peripla_BP_3"/>
    <property type="match status" value="1"/>
</dbReference>
<dbReference type="SMART" id="SM00354">
    <property type="entry name" value="HTH_LACI"/>
    <property type="match status" value="1"/>
</dbReference>
<evidence type="ECO:0000256" key="1">
    <source>
        <dbReference type="ARBA" id="ARBA00023015"/>
    </source>
</evidence>
<dbReference type="InterPro" id="IPR010982">
    <property type="entry name" value="Lambda_DNA-bd_dom_sf"/>
</dbReference>
<evidence type="ECO:0000256" key="2">
    <source>
        <dbReference type="ARBA" id="ARBA00023125"/>
    </source>
</evidence>
<protein>
    <submittedName>
        <fullName evidence="5">Transcriptional regulator, LacI family</fullName>
    </submittedName>
</protein>
<dbReference type="SUPFAM" id="SSF47413">
    <property type="entry name" value="lambda repressor-like DNA-binding domains"/>
    <property type="match status" value="1"/>
</dbReference>
<evidence type="ECO:0000256" key="3">
    <source>
        <dbReference type="ARBA" id="ARBA00023163"/>
    </source>
</evidence>
<name>A0A238XGQ2_9BACT</name>
<dbReference type="SUPFAM" id="SSF53822">
    <property type="entry name" value="Periplasmic binding protein-like I"/>
    <property type="match status" value="1"/>
</dbReference>
<organism evidence="5 6">
    <name type="scientific">Hymenobacter mucosus</name>
    <dbReference type="NCBI Taxonomy" id="1411120"/>
    <lineage>
        <taxon>Bacteria</taxon>
        <taxon>Pseudomonadati</taxon>
        <taxon>Bacteroidota</taxon>
        <taxon>Cytophagia</taxon>
        <taxon>Cytophagales</taxon>
        <taxon>Hymenobacteraceae</taxon>
        <taxon>Hymenobacter</taxon>
    </lineage>
</organism>
<dbReference type="InterPro" id="IPR046335">
    <property type="entry name" value="LacI/GalR-like_sensor"/>
</dbReference>
<evidence type="ECO:0000259" key="4">
    <source>
        <dbReference type="PROSITE" id="PS50932"/>
    </source>
</evidence>
<keyword evidence="3" id="KW-0804">Transcription</keyword>
<dbReference type="Pfam" id="PF00356">
    <property type="entry name" value="LacI"/>
    <property type="match status" value="1"/>
</dbReference>
<dbReference type="RefSeq" id="WP_045690068.1">
    <property type="nucleotide sequence ID" value="NZ_FZNS01000004.1"/>
</dbReference>
<reference evidence="6" key="1">
    <citation type="submission" date="2017-06" db="EMBL/GenBank/DDBJ databases">
        <authorList>
            <person name="Varghese N."/>
            <person name="Submissions S."/>
        </authorList>
    </citation>
    <scope>NUCLEOTIDE SEQUENCE [LARGE SCALE GENOMIC DNA]</scope>
    <source>
        <strain evidence="6">DSM 28041</strain>
    </source>
</reference>
<dbReference type="AlphaFoldDB" id="A0A238XGQ2"/>